<organism evidence="2">
    <name type="scientific">Arabidopsis lyrata subsp. lyrata</name>
    <name type="common">Lyre-leaved rock-cress</name>
    <dbReference type="NCBI Taxonomy" id="81972"/>
    <lineage>
        <taxon>Eukaryota</taxon>
        <taxon>Viridiplantae</taxon>
        <taxon>Streptophyta</taxon>
        <taxon>Embryophyta</taxon>
        <taxon>Tracheophyta</taxon>
        <taxon>Spermatophyta</taxon>
        <taxon>Magnoliopsida</taxon>
        <taxon>eudicotyledons</taxon>
        <taxon>Gunneridae</taxon>
        <taxon>Pentapetalae</taxon>
        <taxon>rosids</taxon>
        <taxon>malvids</taxon>
        <taxon>Brassicales</taxon>
        <taxon>Brassicaceae</taxon>
        <taxon>Camelineae</taxon>
        <taxon>Arabidopsis</taxon>
    </lineage>
</organism>
<dbReference type="HOGENOM" id="CLU_3038507_0_0_1"/>
<protein>
    <submittedName>
        <fullName evidence="1">Predicted protein</fullName>
    </submittedName>
</protein>
<dbReference type="EMBL" id="GL348719">
    <property type="protein sequence ID" value="EFH45745.1"/>
    <property type="molecule type" value="Genomic_DNA"/>
</dbReference>
<dbReference type="Gramene" id="Al_scaffold_0007_1253">
    <property type="protein sequence ID" value="Al_scaffold_0007_1253"/>
    <property type="gene ID" value="Al_scaffold_0007_1253"/>
</dbReference>
<name>D7MD98_ARALL</name>
<feature type="non-terminal residue" evidence="1">
    <location>
        <position position="1"/>
    </location>
</feature>
<keyword evidence="2" id="KW-1185">Reference proteome</keyword>
<reference evidence="2" key="1">
    <citation type="journal article" date="2011" name="Nat. Genet.">
        <title>The Arabidopsis lyrata genome sequence and the basis of rapid genome size change.</title>
        <authorList>
            <person name="Hu T.T."/>
            <person name="Pattyn P."/>
            <person name="Bakker E.G."/>
            <person name="Cao J."/>
            <person name="Cheng J.-F."/>
            <person name="Clark R.M."/>
            <person name="Fahlgren N."/>
            <person name="Fawcett J.A."/>
            <person name="Grimwood J."/>
            <person name="Gundlach H."/>
            <person name="Haberer G."/>
            <person name="Hollister J.D."/>
            <person name="Ossowski S."/>
            <person name="Ottilar R.P."/>
            <person name="Salamov A.A."/>
            <person name="Schneeberger K."/>
            <person name="Spannagl M."/>
            <person name="Wang X."/>
            <person name="Yang L."/>
            <person name="Nasrallah M.E."/>
            <person name="Bergelson J."/>
            <person name="Carrington J.C."/>
            <person name="Gaut B.S."/>
            <person name="Schmutz J."/>
            <person name="Mayer K.F.X."/>
            <person name="Van de Peer Y."/>
            <person name="Grigoriev I.V."/>
            <person name="Nordborg M."/>
            <person name="Weigel D."/>
            <person name="Guo Y.-L."/>
        </authorList>
    </citation>
    <scope>NUCLEOTIDE SEQUENCE [LARGE SCALE GENOMIC DNA]</scope>
    <source>
        <strain evidence="2">cv. MN47</strain>
    </source>
</reference>
<proteinExistence type="predicted"/>
<evidence type="ECO:0000313" key="2">
    <source>
        <dbReference type="Proteomes" id="UP000008694"/>
    </source>
</evidence>
<dbReference type="Proteomes" id="UP000008694">
    <property type="component" value="Unassembled WGS sequence"/>
</dbReference>
<dbReference type="AlphaFoldDB" id="D7MD98"/>
<accession>D7MD98</accession>
<gene>
    <name evidence="1" type="ORF">ARALYDRAFT_657198</name>
</gene>
<sequence length="55" mass="6379">VVLTSYYIDDMHFNLAVILEKKLQKVIIVQCFKLVVNTEQFTSTVTMKSVTVNRE</sequence>
<evidence type="ECO:0000313" key="1">
    <source>
        <dbReference type="EMBL" id="EFH45745.1"/>
    </source>
</evidence>